<dbReference type="SUPFAM" id="SSF56204">
    <property type="entry name" value="Hect, E3 ligase catalytic domain"/>
    <property type="match status" value="1"/>
</dbReference>
<reference evidence="4" key="1">
    <citation type="journal article" date="2021" name="Genome Biol. Evol.">
        <title>A High-Quality Reference Genome for a Parasitic Bivalve with Doubly Uniparental Inheritance (Bivalvia: Unionida).</title>
        <authorList>
            <person name="Smith C.H."/>
        </authorList>
    </citation>
    <scope>NUCLEOTIDE SEQUENCE</scope>
    <source>
        <strain evidence="4">CHS0354</strain>
    </source>
</reference>
<dbReference type="PROSITE" id="PS50237">
    <property type="entry name" value="HECT"/>
    <property type="match status" value="1"/>
</dbReference>
<comment type="caution">
    <text evidence="4">The sequence shown here is derived from an EMBL/GenBank/DDBJ whole genome shotgun (WGS) entry which is preliminary data.</text>
</comment>
<organism evidence="4 5">
    <name type="scientific">Potamilus streckersoni</name>
    <dbReference type="NCBI Taxonomy" id="2493646"/>
    <lineage>
        <taxon>Eukaryota</taxon>
        <taxon>Metazoa</taxon>
        <taxon>Spiralia</taxon>
        <taxon>Lophotrochozoa</taxon>
        <taxon>Mollusca</taxon>
        <taxon>Bivalvia</taxon>
        <taxon>Autobranchia</taxon>
        <taxon>Heteroconchia</taxon>
        <taxon>Palaeoheterodonta</taxon>
        <taxon>Unionida</taxon>
        <taxon>Unionoidea</taxon>
        <taxon>Unionidae</taxon>
        <taxon>Ambleminae</taxon>
        <taxon>Lampsilini</taxon>
        <taxon>Potamilus</taxon>
    </lineage>
</organism>
<protein>
    <recommendedName>
        <fullName evidence="3">HECT domain-containing protein</fullName>
    </recommendedName>
</protein>
<name>A0AAE0WF62_9BIVA</name>
<keyword evidence="1 2" id="KW-0833">Ubl conjugation pathway</keyword>
<reference evidence="4" key="2">
    <citation type="journal article" date="2021" name="Genome Biol. Evol.">
        <title>Developing a high-quality reference genome for a parasitic bivalve with doubly uniparental inheritance (Bivalvia: Unionida).</title>
        <authorList>
            <person name="Smith C.H."/>
        </authorList>
    </citation>
    <scope>NUCLEOTIDE SEQUENCE</scope>
    <source>
        <strain evidence="4">CHS0354</strain>
        <tissue evidence="4">Mantle</tissue>
    </source>
</reference>
<evidence type="ECO:0000259" key="3">
    <source>
        <dbReference type="PROSITE" id="PS50237"/>
    </source>
</evidence>
<reference evidence="4" key="3">
    <citation type="submission" date="2023-05" db="EMBL/GenBank/DDBJ databases">
        <authorList>
            <person name="Smith C.H."/>
        </authorList>
    </citation>
    <scope>NUCLEOTIDE SEQUENCE</scope>
    <source>
        <strain evidence="4">CHS0354</strain>
        <tissue evidence="4">Mantle</tissue>
    </source>
</reference>
<dbReference type="AlphaFoldDB" id="A0AAE0WF62"/>
<comment type="caution">
    <text evidence="2">Lacks conserved residue(s) required for the propagation of feature annotation.</text>
</comment>
<evidence type="ECO:0000256" key="1">
    <source>
        <dbReference type="ARBA" id="ARBA00022786"/>
    </source>
</evidence>
<dbReference type="InterPro" id="IPR000569">
    <property type="entry name" value="HECT_dom"/>
</dbReference>
<gene>
    <name evidence="4" type="ORF">CHS0354_003881</name>
</gene>
<accession>A0AAE0WF62</accession>
<evidence type="ECO:0000313" key="5">
    <source>
        <dbReference type="Proteomes" id="UP001195483"/>
    </source>
</evidence>
<sequence length="210" mass="24129">MTSTSDLSTLTEHHIDQNVARANEQNDMPSDAVALKSDAVTGHQLYQDVTITYPLTIIADDFTELYLDQDSTHPSLIPRFDHDERNLQAAIQTSLRRNPACAEILKEWISSNLHDNEEKTLTIIVHRRKILDSTRRAVSRTGFSFFKPVKVIFAGEIREDSGGPKREYYRLLMKEIRDDILEGTNFQHSISKLENMSYWYAGRCIAWSIL</sequence>
<dbReference type="Proteomes" id="UP001195483">
    <property type="component" value="Unassembled WGS sequence"/>
</dbReference>
<dbReference type="Gene3D" id="3.90.1750.10">
    <property type="entry name" value="Hect, E3 ligase catalytic domains"/>
    <property type="match status" value="1"/>
</dbReference>
<keyword evidence="5" id="KW-1185">Reference proteome</keyword>
<proteinExistence type="predicted"/>
<evidence type="ECO:0000313" key="4">
    <source>
        <dbReference type="EMBL" id="KAK3611252.1"/>
    </source>
</evidence>
<dbReference type="GO" id="GO:0004842">
    <property type="term" value="F:ubiquitin-protein transferase activity"/>
    <property type="evidence" value="ECO:0007669"/>
    <property type="project" value="InterPro"/>
</dbReference>
<dbReference type="InterPro" id="IPR035983">
    <property type="entry name" value="Hect_E3_ubiquitin_ligase"/>
</dbReference>
<feature type="domain" description="HECT" evidence="3">
    <location>
        <begin position="141"/>
        <end position="176"/>
    </location>
</feature>
<evidence type="ECO:0000256" key="2">
    <source>
        <dbReference type="PROSITE-ProRule" id="PRU00104"/>
    </source>
</evidence>
<dbReference type="EMBL" id="JAEAOA010000300">
    <property type="protein sequence ID" value="KAK3611252.1"/>
    <property type="molecule type" value="Genomic_DNA"/>
</dbReference>